<dbReference type="OrthoDB" id="8875254at2"/>
<dbReference type="Gene3D" id="1.25.40.10">
    <property type="entry name" value="Tetratricopeptide repeat domain"/>
    <property type="match status" value="2"/>
</dbReference>
<feature type="chain" id="PRO_5011561254" description="Tetratricopeptide repeat-containing protein" evidence="1">
    <location>
        <begin position="33"/>
        <end position="440"/>
    </location>
</feature>
<name>A0A1I4KR55_9BURK</name>
<dbReference type="SUPFAM" id="SSF48452">
    <property type="entry name" value="TPR-like"/>
    <property type="match status" value="1"/>
</dbReference>
<keyword evidence="3" id="KW-1185">Reference proteome</keyword>
<keyword evidence="1" id="KW-0732">Signal</keyword>
<dbReference type="STRING" id="758825.SAMN02982985_01581"/>
<protein>
    <recommendedName>
        <fullName evidence="4">Tetratricopeptide repeat-containing protein</fullName>
    </recommendedName>
</protein>
<dbReference type="AlphaFoldDB" id="A0A1I4KR55"/>
<dbReference type="InterPro" id="IPR011990">
    <property type="entry name" value="TPR-like_helical_dom_sf"/>
</dbReference>
<sequence>MSHFRLARISLILAAIGLNAAPALLGMSAASAAEKAAAPAAEAPKPDTVRPEIYKLVDPVQIKDLMAAKNYTEVQSRLDQAEAMANRTPYEDFVLNRMRVALGSVTNNNAITIPALEAVIASGKLPANEQAQFAQALGTIYYNTKDYPKAVTWFKRYQAESGDTKTVRPFILRAYFFSNDFATVKSEVETDLAANKAAGTRPTIETLQLLANVGAKTKDTALYLRAIEELATYYPTDAYWADLLARTQGKATFSTRFQLDVLRLQKLVMSKMGADDYVDMAELALQAGFFVEAKKAVDAGFELGELGTGPNAAKHKKLRDTANKGAADDAKTIASGEAAAAKSKDGVGLVNLGYAYVTMDQFDKGLELMEKGIAKGVLKNPDDAKLRLGYAYAMAGKKAEAIKTLSAVQGNDGRNDLARYWLVWLNRADTNAPAAAPAAK</sequence>
<dbReference type="RefSeq" id="WP_093386018.1">
    <property type="nucleotide sequence ID" value="NZ_FOTW01000008.1"/>
</dbReference>
<gene>
    <name evidence="2" type="ORF">SAMN02982985_01581</name>
</gene>
<accession>A0A1I4KR55</accession>
<feature type="signal peptide" evidence="1">
    <location>
        <begin position="1"/>
        <end position="32"/>
    </location>
</feature>
<reference evidence="2 3" key="1">
    <citation type="submission" date="2016-10" db="EMBL/GenBank/DDBJ databases">
        <authorList>
            <person name="de Groot N.N."/>
        </authorList>
    </citation>
    <scope>NUCLEOTIDE SEQUENCE [LARGE SCALE GENOMIC DNA]</scope>
    <source>
        <strain evidence="2 3">ATCC 43154</strain>
    </source>
</reference>
<proteinExistence type="predicted"/>
<dbReference type="EMBL" id="FOTW01000008">
    <property type="protein sequence ID" value="SFL81225.1"/>
    <property type="molecule type" value="Genomic_DNA"/>
</dbReference>
<evidence type="ECO:0000313" key="3">
    <source>
        <dbReference type="Proteomes" id="UP000199470"/>
    </source>
</evidence>
<evidence type="ECO:0000256" key="1">
    <source>
        <dbReference type="SAM" id="SignalP"/>
    </source>
</evidence>
<evidence type="ECO:0008006" key="4">
    <source>
        <dbReference type="Google" id="ProtNLM"/>
    </source>
</evidence>
<dbReference type="Proteomes" id="UP000199470">
    <property type="component" value="Unassembled WGS sequence"/>
</dbReference>
<organism evidence="2 3">
    <name type="scientific">Rugamonas rubra</name>
    <dbReference type="NCBI Taxonomy" id="758825"/>
    <lineage>
        <taxon>Bacteria</taxon>
        <taxon>Pseudomonadati</taxon>
        <taxon>Pseudomonadota</taxon>
        <taxon>Betaproteobacteria</taxon>
        <taxon>Burkholderiales</taxon>
        <taxon>Oxalobacteraceae</taxon>
        <taxon>Telluria group</taxon>
        <taxon>Rugamonas</taxon>
    </lineage>
</organism>
<evidence type="ECO:0000313" key="2">
    <source>
        <dbReference type="EMBL" id="SFL81225.1"/>
    </source>
</evidence>